<evidence type="ECO:0000256" key="2">
    <source>
        <dbReference type="ARBA" id="ARBA00008127"/>
    </source>
</evidence>
<evidence type="ECO:0000256" key="3">
    <source>
        <dbReference type="ARBA" id="ARBA00022525"/>
    </source>
</evidence>
<sequence>MATSLSNGALLMATLLVLLLLIFSLEGVSCISRFLLSSHKELEMLLEDKARLGSKPPSCHNKCNQCNPCFPVQVPAYLAQNNPMRRGKISRSTEIDMKFFREFSNYKPLGWKCQCHQNLYNP</sequence>
<name>A0A833RD54_9POAL</name>
<dbReference type="PANTHER" id="PTHR33109:SF3">
    <property type="entry name" value="EPIDERMAL PATTERNING FACTOR-LIKE PROTEIN"/>
    <property type="match status" value="1"/>
</dbReference>
<comment type="function">
    <text evidence="6">Controls stomatal patterning.</text>
</comment>
<evidence type="ECO:0000256" key="5">
    <source>
        <dbReference type="ARBA" id="ARBA00023157"/>
    </source>
</evidence>
<dbReference type="AlphaFoldDB" id="A0A833RD54"/>
<proteinExistence type="inferred from homology"/>
<organism evidence="7 8">
    <name type="scientific">Carex littledalei</name>
    <dbReference type="NCBI Taxonomy" id="544730"/>
    <lineage>
        <taxon>Eukaryota</taxon>
        <taxon>Viridiplantae</taxon>
        <taxon>Streptophyta</taxon>
        <taxon>Embryophyta</taxon>
        <taxon>Tracheophyta</taxon>
        <taxon>Spermatophyta</taxon>
        <taxon>Magnoliopsida</taxon>
        <taxon>Liliopsida</taxon>
        <taxon>Poales</taxon>
        <taxon>Cyperaceae</taxon>
        <taxon>Cyperoideae</taxon>
        <taxon>Cariceae</taxon>
        <taxon>Carex</taxon>
        <taxon>Carex subgen. Euthyceras</taxon>
    </lineage>
</organism>
<evidence type="ECO:0000256" key="6">
    <source>
        <dbReference type="RuleBase" id="RU367102"/>
    </source>
</evidence>
<evidence type="ECO:0000256" key="1">
    <source>
        <dbReference type="ARBA" id="ARBA00004613"/>
    </source>
</evidence>
<dbReference type="OrthoDB" id="1843021at2759"/>
<dbReference type="EMBL" id="SWLB01000006">
    <property type="protein sequence ID" value="KAF3337623.1"/>
    <property type="molecule type" value="Genomic_DNA"/>
</dbReference>
<dbReference type="GO" id="GO:0010052">
    <property type="term" value="P:guard cell differentiation"/>
    <property type="evidence" value="ECO:0007669"/>
    <property type="project" value="UniProtKB-UniRule"/>
</dbReference>
<accession>A0A833RD54</accession>
<evidence type="ECO:0000313" key="7">
    <source>
        <dbReference type="EMBL" id="KAF3337623.1"/>
    </source>
</evidence>
<protein>
    <recommendedName>
        <fullName evidence="6">Epidermal patterning factor-like protein</fullName>
    </recommendedName>
</protein>
<evidence type="ECO:0000256" key="4">
    <source>
        <dbReference type="ARBA" id="ARBA00022729"/>
    </source>
</evidence>
<reference evidence="7" key="1">
    <citation type="submission" date="2020-01" db="EMBL/GenBank/DDBJ databases">
        <title>Genome sequence of Kobresia littledalei, the first chromosome-level genome in the family Cyperaceae.</title>
        <authorList>
            <person name="Qu G."/>
        </authorList>
    </citation>
    <scope>NUCLEOTIDE SEQUENCE</scope>
    <source>
        <strain evidence="7">C.B.Clarke</strain>
        <tissue evidence="7">Leaf</tissue>
    </source>
</reference>
<dbReference type="GO" id="GO:0005576">
    <property type="term" value="C:extracellular region"/>
    <property type="evidence" value="ECO:0007669"/>
    <property type="project" value="UniProtKB-SubCell"/>
</dbReference>
<keyword evidence="8" id="KW-1185">Reference proteome</keyword>
<feature type="chain" id="PRO_5033111583" description="Epidermal patterning factor-like protein" evidence="6">
    <location>
        <begin position="31"/>
        <end position="122"/>
    </location>
</feature>
<comment type="caution">
    <text evidence="7">The sequence shown here is derived from an EMBL/GenBank/DDBJ whole genome shotgun (WGS) entry which is preliminary data.</text>
</comment>
<gene>
    <name evidence="7" type="ORF">FCM35_KLT18210</name>
</gene>
<dbReference type="PANTHER" id="PTHR33109">
    <property type="entry name" value="EPIDERMAL PATTERNING FACTOR-LIKE PROTEIN 4"/>
    <property type="match status" value="1"/>
</dbReference>
<dbReference type="InterPro" id="IPR039455">
    <property type="entry name" value="EPFL"/>
</dbReference>
<comment type="subcellular location">
    <subcellularLocation>
        <location evidence="1 6">Secreted</location>
    </subcellularLocation>
</comment>
<dbReference type="Proteomes" id="UP000623129">
    <property type="component" value="Unassembled WGS sequence"/>
</dbReference>
<keyword evidence="5" id="KW-1015">Disulfide bond</keyword>
<keyword evidence="4 6" id="KW-0732">Signal</keyword>
<feature type="signal peptide" evidence="6">
    <location>
        <begin position="1"/>
        <end position="30"/>
    </location>
</feature>
<keyword evidence="3 6" id="KW-0964">Secreted</keyword>
<keyword evidence="6" id="KW-0217">Developmental protein</keyword>
<evidence type="ECO:0000313" key="8">
    <source>
        <dbReference type="Proteomes" id="UP000623129"/>
    </source>
</evidence>
<comment type="similarity">
    <text evidence="2 6">Belongs to the plant cysteine rich small secretory peptide family. Epidermal patterning factor subfamily.</text>
</comment>
<dbReference type="Pfam" id="PF17181">
    <property type="entry name" value="EPF"/>
    <property type="match status" value="1"/>
</dbReference>